<dbReference type="InterPro" id="IPR036971">
    <property type="entry name" value="PDEase_catalytic_dom_sf"/>
</dbReference>
<name>A0A9Q1ASQ5_9SAUR</name>
<feature type="compositionally biased region" description="Gly residues" evidence="11">
    <location>
        <begin position="658"/>
        <end position="669"/>
    </location>
</feature>
<feature type="binding site" evidence="9">
    <location>
        <position position="433"/>
    </location>
    <ligand>
        <name>Zn(2+)</name>
        <dbReference type="ChEBI" id="CHEBI:29105"/>
        <label>1</label>
    </ligand>
</feature>
<dbReference type="Pfam" id="PF18100">
    <property type="entry name" value="PDE4_UCR"/>
    <property type="match status" value="1"/>
</dbReference>
<reference evidence="13" key="1">
    <citation type="journal article" date="2023" name="DNA Res.">
        <title>Chromosome-level genome assembly of Phrynocephalus forsythii using third-generation DNA sequencing and Hi-C analysis.</title>
        <authorList>
            <person name="Qi Y."/>
            <person name="Zhao W."/>
            <person name="Zhao Y."/>
            <person name="Niu C."/>
            <person name="Cao S."/>
            <person name="Zhang Y."/>
        </authorList>
    </citation>
    <scope>NUCLEOTIDE SEQUENCE</scope>
    <source>
        <tissue evidence="13">Muscle</tissue>
    </source>
</reference>
<evidence type="ECO:0000256" key="8">
    <source>
        <dbReference type="PIRSR" id="PIRSR623088-2"/>
    </source>
</evidence>
<dbReference type="FunFam" id="1.10.1300.10:FF:000001">
    <property type="entry name" value="Phosphodiesterase"/>
    <property type="match status" value="1"/>
</dbReference>
<evidence type="ECO:0000256" key="5">
    <source>
        <dbReference type="ARBA" id="ARBA00023149"/>
    </source>
</evidence>
<dbReference type="AlphaFoldDB" id="A0A9Q1ASQ5"/>
<dbReference type="Gene3D" id="1.10.1300.10">
    <property type="entry name" value="3'5'-cyclic nucleotide phosphodiesterase, catalytic domain"/>
    <property type="match status" value="1"/>
</dbReference>
<feature type="binding site" evidence="9">
    <location>
        <position position="396"/>
    </location>
    <ligand>
        <name>Zn(2+)</name>
        <dbReference type="ChEBI" id="CHEBI:29105"/>
        <label>1</label>
    </ligand>
</feature>
<feature type="region of interest" description="Disordered" evidence="11">
    <location>
        <begin position="268"/>
        <end position="292"/>
    </location>
</feature>
<evidence type="ECO:0000256" key="7">
    <source>
        <dbReference type="PIRSR" id="PIRSR623088-1"/>
    </source>
</evidence>
<evidence type="ECO:0000256" key="4">
    <source>
        <dbReference type="ARBA" id="ARBA00022801"/>
    </source>
</evidence>
<dbReference type="InterPro" id="IPR023174">
    <property type="entry name" value="PDEase_CS"/>
</dbReference>
<dbReference type="GO" id="GO:0007165">
    <property type="term" value="P:signal transduction"/>
    <property type="evidence" value="ECO:0007669"/>
    <property type="project" value="InterPro"/>
</dbReference>
<feature type="compositionally biased region" description="Polar residues" evidence="11">
    <location>
        <begin position="751"/>
        <end position="769"/>
    </location>
</feature>
<evidence type="ECO:0000259" key="12">
    <source>
        <dbReference type="PROSITE" id="PS51845"/>
    </source>
</evidence>
<dbReference type="InterPro" id="IPR002073">
    <property type="entry name" value="PDEase_catalytic_dom"/>
</dbReference>
<feature type="binding site" evidence="8">
    <location>
        <position position="550"/>
    </location>
    <ligand>
        <name>AMP</name>
        <dbReference type="ChEBI" id="CHEBI:456215"/>
    </ligand>
</feature>
<evidence type="ECO:0000256" key="2">
    <source>
        <dbReference type="ARBA" id="ARBA00009517"/>
    </source>
</evidence>
<gene>
    <name evidence="13" type="ORF">JRQ81_008901</name>
</gene>
<dbReference type="OrthoDB" id="189220at2759"/>
<evidence type="ECO:0000256" key="10">
    <source>
        <dbReference type="RuleBase" id="RU363067"/>
    </source>
</evidence>
<evidence type="ECO:0000256" key="6">
    <source>
        <dbReference type="ARBA" id="ARBA00033681"/>
    </source>
</evidence>
<dbReference type="InterPro" id="IPR023088">
    <property type="entry name" value="PDEase"/>
</dbReference>
<proteinExistence type="inferred from homology"/>
<feature type="binding site" evidence="8">
    <location>
        <begin position="392"/>
        <end position="396"/>
    </location>
    <ligand>
        <name>AMP</name>
        <dbReference type="ChEBI" id="CHEBI:456215"/>
    </ligand>
</feature>
<evidence type="ECO:0000256" key="1">
    <source>
        <dbReference type="ARBA" id="ARBA00004703"/>
    </source>
</evidence>
<dbReference type="InterPro" id="IPR003607">
    <property type="entry name" value="HD/PDEase_dom"/>
</dbReference>
<comment type="pathway">
    <text evidence="1">Purine metabolism; 3',5'-cyclic AMP degradation; AMP from 3',5'-cyclic AMP: step 1/1.</text>
</comment>
<dbReference type="PANTHER" id="PTHR11347">
    <property type="entry name" value="CYCLIC NUCLEOTIDE PHOSPHODIESTERASE"/>
    <property type="match status" value="1"/>
</dbReference>
<feature type="active site" description="Proton donor" evidence="7">
    <location>
        <position position="392"/>
    </location>
</feature>
<dbReference type="SMART" id="SM00471">
    <property type="entry name" value="HDc"/>
    <property type="match status" value="1"/>
</dbReference>
<accession>A0A9Q1ASQ5</accession>
<dbReference type="PROSITE" id="PS51845">
    <property type="entry name" value="PDEASE_I_2"/>
    <property type="match status" value="1"/>
</dbReference>
<dbReference type="Pfam" id="PF00233">
    <property type="entry name" value="PDEase_I"/>
    <property type="match status" value="1"/>
</dbReference>
<comment type="caution">
    <text evidence="13">The sequence shown here is derived from an EMBL/GenBank/DDBJ whole genome shotgun (WGS) entry which is preliminary data.</text>
</comment>
<dbReference type="EC" id="3.1.4.-" evidence="10"/>
<feature type="compositionally biased region" description="Basic and acidic residues" evidence="11">
    <location>
        <begin position="738"/>
        <end position="747"/>
    </location>
</feature>
<dbReference type="PROSITE" id="PS00126">
    <property type="entry name" value="PDEASE_I_1"/>
    <property type="match status" value="1"/>
</dbReference>
<evidence type="ECO:0000256" key="9">
    <source>
        <dbReference type="PIRSR" id="PIRSR623088-3"/>
    </source>
</evidence>
<dbReference type="Proteomes" id="UP001142489">
    <property type="component" value="Unassembled WGS sequence"/>
</dbReference>
<dbReference type="EMBL" id="JAPFRF010000018">
    <property type="protein sequence ID" value="KAJ7308362.1"/>
    <property type="molecule type" value="Genomic_DNA"/>
</dbReference>
<sequence>MRRSRTTLSFLCMERSREPLDPGPWTGAASGSAIKRRFSGTPLLPPLSSRHADELEKGSRVVFTIEESGLAGCGDPKNISFELENGFPSGHGPLDSPGNPALVLLGPPPHGQRRESFLYRSDSDYDFSPKAMSRNSSVGSDMHGEDLIVTPFAQVLASLQTVRSNFAILTHLQQERSGSKRPPATAIPMPKVSLSEDAFQKLAVETLEELDWCLDQLETLQTRHSVSEMASNKFKKMLNRELTHLSETSRSGNQVSEYISSTFLDNQHDVEIPPSVPKERDKKDKKKRRSMSQISGVKKLAHSSSFTCAALPRFGVQTEQEALLAKELGDVNRWGLDIFKVDEYSGHRPLTVVMYSIFQERDLLKTFRIPVDAFITFVMTLEDHYRPDVAYHNSIHAADVAQSAHVLLSMPALEAVFTDLEVMAALFAAAIHDVDHPGVSNQFLINTNSELALMYNDASVLENHHLAVGFKLLQEENCDIFRNLPKKQRQMLRKMVIDMVLATDMSKHMTLLADLKTMVETKKVTSLGVLLLDNYSDRIQVLQNLVHCADLSNPTKPLELYRRWTERIMAEFFRQGDCERAKGIEVSPMCDKHRASVEKSQVGFIDYIAHPLWETWADLVHPDAQEILDTLEDNREWYQSMMPRSPSPTADEPRAERGGGGGGGGGGGSAKFSFELTLEEEEDGEGSGSGPDETESPLGEEDGRGSHAVAATDDSGSAHESGPSPTDLAGRPPAALKEALDNTERRRTLSRSHGWSATGPPTTFLQPGSATGAEPGLDPEGNVLFLTPGT</sequence>
<comment type="similarity">
    <text evidence="2">Belongs to the cyclic nucleotide phosphodiesterase family. PDE4 subfamily.</text>
</comment>
<feature type="binding site" evidence="8">
    <location>
        <position position="601"/>
    </location>
    <ligand>
        <name>AMP</name>
        <dbReference type="ChEBI" id="CHEBI:456215"/>
    </ligand>
</feature>
<evidence type="ECO:0000256" key="3">
    <source>
        <dbReference type="ARBA" id="ARBA00022723"/>
    </source>
</evidence>
<feature type="region of interest" description="Disordered" evidence="11">
    <location>
        <begin position="640"/>
        <end position="790"/>
    </location>
</feature>
<evidence type="ECO:0000313" key="14">
    <source>
        <dbReference type="Proteomes" id="UP001142489"/>
    </source>
</evidence>
<dbReference type="PRINTS" id="PR00387">
    <property type="entry name" value="PDIESTERASE1"/>
</dbReference>
<dbReference type="CDD" id="cd00077">
    <property type="entry name" value="HDc"/>
    <property type="match status" value="1"/>
</dbReference>
<keyword evidence="4 10" id="KW-0378">Hydrolase</keyword>
<protein>
    <recommendedName>
        <fullName evidence="10">Phosphodiesterase</fullName>
        <ecNumber evidence="10">3.1.4.-</ecNumber>
    </recommendedName>
</protein>
<organism evidence="13 14">
    <name type="scientific">Phrynocephalus forsythii</name>
    <dbReference type="NCBI Taxonomy" id="171643"/>
    <lineage>
        <taxon>Eukaryota</taxon>
        <taxon>Metazoa</taxon>
        <taxon>Chordata</taxon>
        <taxon>Craniata</taxon>
        <taxon>Vertebrata</taxon>
        <taxon>Euteleostomi</taxon>
        <taxon>Lepidosauria</taxon>
        <taxon>Squamata</taxon>
        <taxon>Bifurcata</taxon>
        <taxon>Unidentata</taxon>
        <taxon>Episquamata</taxon>
        <taxon>Toxicofera</taxon>
        <taxon>Iguania</taxon>
        <taxon>Acrodonta</taxon>
        <taxon>Agamidae</taxon>
        <taxon>Agaminae</taxon>
        <taxon>Phrynocephalus</taxon>
    </lineage>
</organism>
<evidence type="ECO:0000256" key="11">
    <source>
        <dbReference type="SAM" id="MobiDB-lite"/>
    </source>
</evidence>
<dbReference type="InterPro" id="IPR040844">
    <property type="entry name" value="PDE4_UCR"/>
</dbReference>
<comment type="cofactor">
    <cofactor evidence="10">
        <name>a divalent metal cation</name>
        <dbReference type="ChEBI" id="CHEBI:60240"/>
    </cofactor>
    <text evidence="10">Binds 2 divalent metal cations per subunit. Site 1 may preferentially bind zinc ions, while site 2 has a preference for magnesium and/or manganese ions.</text>
</comment>
<keyword evidence="14" id="KW-1185">Reference proteome</keyword>
<feature type="domain" description="PDEase" evidence="12">
    <location>
        <begin position="316"/>
        <end position="645"/>
    </location>
</feature>
<feature type="binding site" evidence="9">
    <location>
        <position position="433"/>
    </location>
    <ligand>
        <name>Zn(2+)</name>
        <dbReference type="ChEBI" id="CHEBI:29105"/>
        <label>2</label>
    </ligand>
</feature>
<keyword evidence="3 9" id="KW-0479">Metal-binding</keyword>
<feature type="compositionally biased region" description="Basic and acidic residues" evidence="11">
    <location>
        <begin position="268"/>
        <end position="282"/>
    </location>
</feature>
<dbReference type="SUPFAM" id="SSF109604">
    <property type="entry name" value="HD-domain/PDEase-like"/>
    <property type="match status" value="1"/>
</dbReference>
<feature type="binding site" evidence="9">
    <location>
        <position position="550"/>
    </location>
    <ligand>
        <name>Zn(2+)</name>
        <dbReference type="ChEBI" id="CHEBI:29105"/>
        <label>1</label>
    </ligand>
</feature>
<dbReference type="GO" id="GO:0046872">
    <property type="term" value="F:metal ion binding"/>
    <property type="evidence" value="ECO:0007669"/>
    <property type="project" value="UniProtKB-KW"/>
</dbReference>
<comment type="catalytic activity">
    <reaction evidence="6">
        <text>3',5'-cyclic AMP + H2O = AMP + H(+)</text>
        <dbReference type="Rhea" id="RHEA:25277"/>
        <dbReference type="ChEBI" id="CHEBI:15377"/>
        <dbReference type="ChEBI" id="CHEBI:15378"/>
        <dbReference type="ChEBI" id="CHEBI:58165"/>
        <dbReference type="ChEBI" id="CHEBI:456215"/>
        <dbReference type="EC" id="3.1.4.53"/>
    </reaction>
    <physiologicalReaction direction="left-to-right" evidence="6">
        <dbReference type="Rhea" id="RHEA:25278"/>
    </physiologicalReaction>
</comment>
<keyword evidence="5" id="KW-0114">cAMP</keyword>
<feature type="binding site" evidence="9">
    <location>
        <position position="432"/>
    </location>
    <ligand>
        <name>Zn(2+)</name>
        <dbReference type="ChEBI" id="CHEBI:29105"/>
        <label>1</label>
    </ligand>
</feature>
<evidence type="ECO:0000313" key="13">
    <source>
        <dbReference type="EMBL" id="KAJ7308362.1"/>
    </source>
</evidence>
<feature type="binding site" evidence="8">
    <location>
        <position position="433"/>
    </location>
    <ligand>
        <name>AMP</name>
        <dbReference type="ChEBI" id="CHEBI:456215"/>
    </ligand>
</feature>
<dbReference type="GO" id="GO:0004115">
    <property type="term" value="F:3',5'-cyclic-AMP phosphodiesterase activity"/>
    <property type="evidence" value="ECO:0007669"/>
    <property type="project" value="UniProtKB-EC"/>
</dbReference>